<reference evidence="2 3" key="1">
    <citation type="submission" date="2015-07" db="EMBL/GenBank/DDBJ databases">
        <title>The genome of the fungus Escovopsis weberi, a specialized disease agent of ant agriculture.</title>
        <authorList>
            <person name="de Man T.J."/>
            <person name="Stajich J.E."/>
            <person name="Kubicek C.P."/>
            <person name="Chenthamara K."/>
            <person name="Atanasova L."/>
            <person name="Druzhinina I.S."/>
            <person name="Birnbaum S."/>
            <person name="Barribeau S.M."/>
            <person name="Teiling C."/>
            <person name="Suen G."/>
            <person name="Currie C."/>
            <person name="Gerardo N.M."/>
        </authorList>
    </citation>
    <scope>NUCLEOTIDE SEQUENCE [LARGE SCALE GENOMIC DNA]</scope>
</reference>
<comment type="caution">
    <text evidence="2">The sequence shown here is derived from an EMBL/GenBank/DDBJ whole genome shotgun (WGS) entry which is preliminary data.</text>
</comment>
<name>A0A0M9VVC9_ESCWE</name>
<dbReference type="AlphaFoldDB" id="A0A0M9VVC9"/>
<feature type="compositionally biased region" description="Polar residues" evidence="1">
    <location>
        <begin position="21"/>
        <end position="35"/>
    </location>
</feature>
<proteinExistence type="predicted"/>
<feature type="region of interest" description="Disordered" evidence="1">
    <location>
        <begin position="1"/>
        <end position="40"/>
    </location>
</feature>
<dbReference type="OrthoDB" id="5544375at2759"/>
<dbReference type="EMBL" id="LGSR01000013">
    <property type="protein sequence ID" value="KOS20839.1"/>
    <property type="molecule type" value="Genomic_DNA"/>
</dbReference>
<dbReference type="InterPro" id="IPR012471">
    <property type="entry name" value="DUF1690"/>
</dbReference>
<sequence length="162" mass="18333">MGAAESKPQGYVWKSAGPPSVSHSVIESLQSSPESDASRARLVEQHVQARLGEELKRLSAQETEALKLAQDRIAQDAAATAARDDGRATSYTLGREVEELREKLERRRTLKEVPRGVEVARSSVIRCLRDNDRRPLECYEEVERFKAEVKKMEREWVDRVTA</sequence>
<evidence type="ECO:0000313" key="3">
    <source>
        <dbReference type="Proteomes" id="UP000053831"/>
    </source>
</evidence>
<dbReference type="Proteomes" id="UP000053831">
    <property type="component" value="Unassembled WGS sequence"/>
</dbReference>
<protein>
    <submittedName>
        <fullName evidence="2">Putative altered inheritance of mitochondria protein 13</fullName>
    </submittedName>
</protein>
<evidence type="ECO:0000313" key="2">
    <source>
        <dbReference type="EMBL" id="KOS20839.1"/>
    </source>
</evidence>
<keyword evidence="3" id="KW-1185">Reference proteome</keyword>
<evidence type="ECO:0000256" key="1">
    <source>
        <dbReference type="SAM" id="MobiDB-lite"/>
    </source>
</evidence>
<dbReference type="Pfam" id="PF07956">
    <property type="entry name" value="DUF1690"/>
    <property type="match status" value="1"/>
</dbReference>
<organism evidence="2 3">
    <name type="scientific">Escovopsis weberi</name>
    <dbReference type="NCBI Taxonomy" id="150374"/>
    <lineage>
        <taxon>Eukaryota</taxon>
        <taxon>Fungi</taxon>
        <taxon>Dikarya</taxon>
        <taxon>Ascomycota</taxon>
        <taxon>Pezizomycotina</taxon>
        <taxon>Sordariomycetes</taxon>
        <taxon>Hypocreomycetidae</taxon>
        <taxon>Hypocreales</taxon>
        <taxon>Hypocreaceae</taxon>
        <taxon>Escovopsis</taxon>
    </lineage>
</organism>
<accession>A0A0M9VVC9</accession>
<gene>
    <name evidence="2" type="ORF">ESCO_004065</name>
</gene>